<dbReference type="RefSeq" id="WP_259096872.1">
    <property type="nucleotide sequence ID" value="NZ_CP130454.1"/>
</dbReference>
<dbReference type="InterPro" id="IPR023401">
    <property type="entry name" value="ODC_N"/>
</dbReference>
<dbReference type="PIRSF" id="PIRSF001439">
    <property type="entry name" value="CryM"/>
    <property type="match status" value="1"/>
</dbReference>
<organism evidence="1 2">
    <name type="scientific">Candidatus Fervidibacter sacchari</name>
    <dbReference type="NCBI Taxonomy" id="1448929"/>
    <lineage>
        <taxon>Bacteria</taxon>
        <taxon>Candidatus Fervidibacterota</taxon>
        <taxon>Candidatus Fervidibacter</taxon>
    </lineage>
</organism>
<evidence type="ECO:0000313" key="1">
    <source>
        <dbReference type="EMBL" id="MCS3919919.1"/>
    </source>
</evidence>
<name>A0ABT2EPN0_9BACT</name>
<dbReference type="InterPro" id="IPR036291">
    <property type="entry name" value="NAD(P)-bd_dom_sf"/>
</dbReference>
<sequence length="312" mass="34196">MAIFVTESQVAELLDMPTAIQAVEEVMKLHGEGKAVNQPRQRVRRKGVILHWMGATVPEWGMTGFKAYTPRSVLFFLYGAEGELLMVAEAAKLGQIRTGAASGVATKFMARPNSKVVGIIGTGFQAETQISAICQVRPVEKIFAYSRTPERREQFAAKMTEQLGVPVIPAASAEEAVKDADIIVTVTTSITPVLLGAWLKPGTHINAVGSNSLVRRELDSEAVRRCHRIVVDDRRQAQIECGDLLSAVERGDLAWDRLVELGEIVTGKVKGRERDDEITLFESQGIALWDLAVGKVIYERAVEKDLGQSLPF</sequence>
<keyword evidence="2" id="KW-1185">Reference proteome</keyword>
<gene>
    <name evidence="1" type="ORF">M2350_002336</name>
</gene>
<dbReference type="Gene3D" id="3.30.1780.10">
    <property type="entry name" value="ornithine cyclodeaminase, domain 1"/>
    <property type="match status" value="1"/>
</dbReference>
<accession>A0ABT2EPN0</accession>
<proteinExistence type="predicted"/>
<dbReference type="Proteomes" id="UP001204798">
    <property type="component" value="Unassembled WGS sequence"/>
</dbReference>
<dbReference type="PANTHER" id="PTHR13812">
    <property type="entry name" value="KETIMINE REDUCTASE MU-CRYSTALLIN"/>
    <property type="match status" value="1"/>
</dbReference>
<evidence type="ECO:0000313" key="2">
    <source>
        <dbReference type="Proteomes" id="UP001204798"/>
    </source>
</evidence>
<dbReference type="PANTHER" id="PTHR13812:SF19">
    <property type="entry name" value="KETIMINE REDUCTASE MU-CRYSTALLIN"/>
    <property type="match status" value="1"/>
</dbReference>
<comment type="caution">
    <text evidence="1">The sequence shown here is derived from an EMBL/GenBank/DDBJ whole genome shotgun (WGS) entry which is preliminary data.</text>
</comment>
<dbReference type="InterPro" id="IPR003462">
    <property type="entry name" value="ODC_Mu_crystall"/>
</dbReference>
<reference evidence="1 2" key="1">
    <citation type="submission" date="2022-08" db="EMBL/GenBank/DDBJ databases">
        <title>Bacterial and archaeal communities from various locations to study Microbial Dark Matter (Phase II).</title>
        <authorList>
            <person name="Stepanauskas R."/>
        </authorList>
    </citation>
    <scope>NUCLEOTIDE SEQUENCE [LARGE SCALE GENOMIC DNA]</scope>
    <source>
        <strain evidence="1 2">PD1</strain>
    </source>
</reference>
<dbReference type="Pfam" id="PF02423">
    <property type="entry name" value="OCD_Mu_crystall"/>
    <property type="match status" value="1"/>
</dbReference>
<dbReference type="Gene3D" id="3.40.50.720">
    <property type="entry name" value="NAD(P)-binding Rossmann-like Domain"/>
    <property type="match status" value="1"/>
</dbReference>
<protein>
    <submittedName>
        <fullName evidence="1">Ornithine cyclodeaminase/alanine dehydrogenase-like protein (Mu-crystallin family)</fullName>
    </submittedName>
</protein>
<dbReference type="SUPFAM" id="SSF51735">
    <property type="entry name" value="NAD(P)-binding Rossmann-fold domains"/>
    <property type="match status" value="1"/>
</dbReference>
<dbReference type="EMBL" id="JANUCP010000004">
    <property type="protein sequence ID" value="MCS3919919.1"/>
    <property type="molecule type" value="Genomic_DNA"/>
</dbReference>